<protein>
    <submittedName>
        <fullName evidence="1">Uncharacterized protein</fullName>
    </submittedName>
</protein>
<dbReference type="EnsemblPlants" id="OBART04G15040.2">
    <property type="protein sequence ID" value="OBART04G15040.2"/>
    <property type="gene ID" value="OBART04G15040"/>
</dbReference>
<sequence>MASGYPAGGEQPSGRLVVLRPLRLLRRRRRLLPDLLLPVRRLREDRGDRRPGSHM</sequence>
<dbReference type="HOGENOM" id="CLU_3035543_0_0_1"/>
<proteinExistence type="predicted"/>
<keyword evidence="2" id="KW-1185">Reference proteome</keyword>
<reference evidence="1" key="1">
    <citation type="journal article" date="2009" name="Rice">
        <title>De Novo Next Generation Sequencing of Plant Genomes.</title>
        <authorList>
            <person name="Rounsley S."/>
            <person name="Marri P.R."/>
            <person name="Yu Y."/>
            <person name="He R."/>
            <person name="Sisneros N."/>
            <person name="Goicoechea J.L."/>
            <person name="Lee S.J."/>
            <person name="Angelova A."/>
            <person name="Kudrna D."/>
            <person name="Luo M."/>
            <person name="Affourtit J."/>
            <person name="Desany B."/>
            <person name="Knight J."/>
            <person name="Niazi F."/>
            <person name="Egholm M."/>
            <person name="Wing R.A."/>
        </authorList>
    </citation>
    <scope>NUCLEOTIDE SEQUENCE [LARGE SCALE GENOMIC DNA]</scope>
    <source>
        <strain evidence="1">cv. IRGC 105608</strain>
    </source>
</reference>
<dbReference type="AlphaFoldDB" id="A0A0D3FWP2"/>
<evidence type="ECO:0000313" key="2">
    <source>
        <dbReference type="Proteomes" id="UP000026960"/>
    </source>
</evidence>
<dbReference type="Gramene" id="OBART04G15040.2">
    <property type="protein sequence ID" value="OBART04G15040.2"/>
    <property type="gene ID" value="OBART04G15040"/>
</dbReference>
<evidence type="ECO:0000313" key="1">
    <source>
        <dbReference type="EnsemblPlants" id="OBART04G15040.2"/>
    </source>
</evidence>
<reference evidence="1" key="2">
    <citation type="submission" date="2015-03" db="UniProtKB">
        <authorList>
            <consortium name="EnsemblPlants"/>
        </authorList>
    </citation>
    <scope>IDENTIFICATION</scope>
</reference>
<organism evidence="1">
    <name type="scientific">Oryza barthii</name>
    <dbReference type="NCBI Taxonomy" id="65489"/>
    <lineage>
        <taxon>Eukaryota</taxon>
        <taxon>Viridiplantae</taxon>
        <taxon>Streptophyta</taxon>
        <taxon>Embryophyta</taxon>
        <taxon>Tracheophyta</taxon>
        <taxon>Spermatophyta</taxon>
        <taxon>Magnoliopsida</taxon>
        <taxon>Liliopsida</taxon>
        <taxon>Poales</taxon>
        <taxon>Poaceae</taxon>
        <taxon>BOP clade</taxon>
        <taxon>Oryzoideae</taxon>
        <taxon>Oryzeae</taxon>
        <taxon>Oryzinae</taxon>
        <taxon>Oryza</taxon>
    </lineage>
</organism>
<name>A0A0D3FWP2_9ORYZ</name>
<accession>A0A0D3FWP2</accession>
<dbReference type="Proteomes" id="UP000026960">
    <property type="component" value="Chromosome 4"/>
</dbReference>